<dbReference type="PROSITE" id="PS50943">
    <property type="entry name" value="HTH_CROC1"/>
    <property type="match status" value="1"/>
</dbReference>
<accession>A0A4R6DII9</accession>
<dbReference type="GO" id="GO:0003677">
    <property type="term" value="F:DNA binding"/>
    <property type="evidence" value="ECO:0007669"/>
    <property type="project" value="UniProtKB-KW"/>
</dbReference>
<dbReference type="EMBL" id="SNVW01000006">
    <property type="protein sequence ID" value="TDN43959.1"/>
    <property type="molecule type" value="Genomic_DNA"/>
</dbReference>
<dbReference type="RefSeq" id="WP_166645688.1">
    <property type="nucleotide sequence ID" value="NZ_SNVW01000006.1"/>
</dbReference>
<evidence type="ECO:0000313" key="3">
    <source>
        <dbReference type="Proteomes" id="UP000295764"/>
    </source>
</evidence>
<dbReference type="AlphaFoldDB" id="A0A4R6DII9"/>
<dbReference type="Gene3D" id="1.10.260.40">
    <property type="entry name" value="lambda repressor-like DNA-binding domains"/>
    <property type="match status" value="1"/>
</dbReference>
<protein>
    <submittedName>
        <fullName evidence="2">DNA-binding XRE family transcriptional regulator</fullName>
    </submittedName>
</protein>
<dbReference type="Pfam" id="PF13560">
    <property type="entry name" value="HTH_31"/>
    <property type="match status" value="1"/>
</dbReference>
<dbReference type="SUPFAM" id="SSF47413">
    <property type="entry name" value="lambda repressor-like DNA-binding domains"/>
    <property type="match status" value="1"/>
</dbReference>
<dbReference type="SMART" id="SM00530">
    <property type="entry name" value="HTH_XRE"/>
    <property type="match status" value="1"/>
</dbReference>
<evidence type="ECO:0000259" key="1">
    <source>
        <dbReference type="PROSITE" id="PS50943"/>
    </source>
</evidence>
<comment type="caution">
    <text evidence="2">The sequence shown here is derived from an EMBL/GenBank/DDBJ whole genome shotgun (WGS) entry which is preliminary data.</text>
</comment>
<dbReference type="Proteomes" id="UP000295764">
    <property type="component" value="Unassembled WGS sequence"/>
</dbReference>
<evidence type="ECO:0000313" key="2">
    <source>
        <dbReference type="EMBL" id="TDN43959.1"/>
    </source>
</evidence>
<keyword evidence="2" id="KW-0238">DNA-binding</keyword>
<dbReference type="InterPro" id="IPR001387">
    <property type="entry name" value="Cro/C1-type_HTH"/>
</dbReference>
<organism evidence="2 3">
    <name type="scientific">Curtobacterium flaccumfaciens</name>
    <dbReference type="NCBI Taxonomy" id="2035"/>
    <lineage>
        <taxon>Bacteria</taxon>
        <taxon>Bacillati</taxon>
        <taxon>Actinomycetota</taxon>
        <taxon>Actinomycetes</taxon>
        <taxon>Micrococcales</taxon>
        <taxon>Microbacteriaceae</taxon>
        <taxon>Curtobacterium</taxon>
    </lineage>
</organism>
<gene>
    <name evidence="2" type="ORF">EDF64_106132</name>
</gene>
<name>A0A4R6DII9_9MICO</name>
<dbReference type="CDD" id="cd00093">
    <property type="entry name" value="HTH_XRE"/>
    <property type="match status" value="1"/>
</dbReference>
<dbReference type="InterPro" id="IPR010982">
    <property type="entry name" value="Lambda_DNA-bd_dom_sf"/>
</dbReference>
<feature type="domain" description="HTH cro/C1-type" evidence="1">
    <location>
        <begin position="16"/>
        <end position="71"/>
    </location>
</feature>
<proteinExistence type="predicted"/>
<reference evidence="2 3" key="1">
    <citation type="submission" date="2019-03" db="EMBL/GenBank/DDBJ databases">
        <title>Genomic analyses of the natural microbiome of Caenorhabditis elegans.</title>
        <authorList>
            <person name="Samuel B."/>
        </authorList>
    </citation>
    <scope>NUCLEOTIDE SEQUENCE [LARGE SCALE GENOMIC DNA]</scope>
    <source>
        <strain evidence="2 3">JUb65</strain>
    </source>
</reference>
<sequence>MASNSVYSLAQLGAALKTARLKRGQTQAAIADLAGVQRQWLVQLENGRLPNPSLQKVFAVVETLGLTLALADDDDGADVR</sequence>